<accession>A0ABR4IZB0</accession>
<dbReference type="GO" id="GO:0016787">
    <property type="term" value="F:hydrolase activity"/>
    <property type="evidence" value="ECO:0007669"/>
    <property type="project" value="UniProtKB-KW"/>
</dbReference>
<dbReference type="PROSITE" id="PS01095">
    <property type="entry name" value="GH18_1"/>
    <property type="match status" value="1"/>
</dbReference>
<evidence type="ECO:0000256" key="5">
    <source>
        <dbReference type="ARBA" id="ARBA00023024"/>
    </source>
</evidence>
<evidence type="ECO:0000256" key="6">
    <source>
        <dbReference type="ARBA" id="ARBA00023277"/>
    </source>
</evidence>
<evidence type="ECO:0000256" key="9">
    <source>
        <dbReference type="RuleBase" id="RU000489"/>
    </source>
</evidence>
<keyword evidence="5" id="KW-0146">Chitin degradation</keyword>
<evidence type="ECO:0000256" key="1">
    <source>
        <dbReference type="ARBA" id="ARBA00000822"/>
    </source>
</evidence>
<evidence type="ECO:0000256" key="7">
    <source>
        <dbReference type="ARBA" id="ARBA00023295"/>
    </source>
</evidence>
<evidence type="ECO:0000256" key="3">
    <source>
        <dbReference type="ARBA" id="ARBA00012729"/>
    </source>
</evidence>
<dbReference type="Gene3D" id="3.10.50.10">
    <property type="match status" value="1"/>
</dbReference>
<organism evidence="11 12">
    <name type="scientific">Aspergillus pseudoustus</name>
    <dbReference type="NCBI Taxonomy" id="1810923"/>
    <lineage>
        <taxon>Eukaryota</taxon>
        <taxon>Fungi</taxon>
        <taxon>Dikarya</taxon>
        <taxon>Ascomycota</taxon>
        <taxon>Pezizomycotina</taxon>
        <taxon>Eurotiomycetes</taxon>
        <taxon>Eurotiomycetidae</taxon>
        <taxon>Eurotiales</taxon>
        <taxon>Aspergillaceae</taxon>
        <taxon>Aspergillus</taxon>
        <taxon>Aspergillus subgen. Nidulantes</taxon>
    </lineage>
</organism>
<evidence type="ECO:0000256" key="2">
    <source>
        <dbReference type="ARBA" id="ARBA00008682"/>
    </source>
</evidence>
<protein>
    <recommendedName>
        <fullName evidence="3">chitinase</fullName>
        <ecNumber evidence="3">3.2.1.14</ecNumber>
    </recommendedName>
</protein>
<keyword evidence="4 9" id="KW-0378">Hydrolase</keyword>
<dbReference type="PROSITE" id="PS51910">
    <property type="entry name" value="GH18_2"/>
    <property type="match status" value="1"/>
</dbReference>
<comment type="similarity">
    <text evidence="2">Belongs to the glycosyl hydrolase 18 family. Chitinase class V subfamily.</text>
</comment>
<dbReference type="SMART" id="SM00636">
    <property type="entry name" value="Glyco_18"/>
    <property type="match status" value="1"/>
</dbReference>
<evidence type="ECO:0000259" key="10">
    <source>
        <dbReference type="PROSITE" id="PS51910"/>
    </source>
</evidence>
<sequence>MSNNKEVGTFYCCWSKWEWPVDKIPAKDLTRIYLAFLDVDVDGTVKAAKKYEYIFDVAKELIRKAKAKNPDLKLMFSIGGSPEIFSSVAADSNMREKFAETAKNVVELYKFDGVDIDWEYPADKTDGHNFVFLLEACRRALGNGKDLSFSSPTGSQNYYNLDFPGMNKYLDFYNFMGYDLAGHWNDKSTHSSNLHQHDCNQLSIDGALKDYLDSSVPANKIILGMPLYGVVFEGTDGLCEPYESIRADQPFYADLLKGPTSELDQEAGASYTFDKRTFISWDTPEEIKLKAAYVNSRGLAGGFFWQCGGDAKDKDSAVAAFKQGLQK</sequence>
<dbReference type="SUPFAM" id="SSF51445">
    <property type="entry name" value="(Trans)glycosidases"/>
    <property type="match status" value="1"/>
</dbReference>
<dbReference type="EMBL" id="JBFXLU010000249">
    <property type="protein sequence ID" value="KAL2833123.1"/>
    <property type="molecule type" value="Genomic_DNA"/>
</dbReference>
<gene>
    <name evidence="11" type="ORF">BJY01DRAFT_253615</name>
</gene>
<evidence type="ECO:0000256" key="4">
    <source>
        <dbReference type="ARBA" id="ARBA00022801"/>
    </source>
</evidence>
<dbReference type="PANTHER" id="PTHR11177:SF317">
    <property type="entry name" value="CHITINASE 12-RELATED"/>
    <property type="match status" value="1"/>
</dbReference>
<keyword evidence="8" id="KW-0624">Polysaccharide degradation</keyword>
<dbReference type="Proteomes" id="UP001610446">
    <property type="component" value="Unassembled WGS sequence"/>
</dbReference>
<dbReference type="InterPro" id="IPR001579">
    <property type="entry name" value="Glyco_hydro_18_chit_AS"/>
</dbReference>
<keyword evidence="6" id="KW-0119">Carbohydrate metabolism</keyword>
<dbReference type="InterPro" id="IPR029070">
    <property type="entry name" value="Chitinase_insertion_sf"/>
</dbReference>
<dbReference type="Gene3D" id="3.20.20.80">
    <property type="entry name" value="Glycosidases"/>
    <property type="match status" value="1"/>
</dbReference>
<dbReference type="InterPro" id="IPR001223">
    <property type="entry name" value="Glyco_hydro18_cat"/>
</dbReference>
<evidence type="ECO:0000313" key="11">
    <source>
        <dbReference type="EMBL" id="KAL2833123.1"/>
    </source>
</evidence>
<dbReference type="PANTHER" id="PTHR11177">
    <property type="entry name" value="CHITINASE"/>
    <property type="match status" value="1"/>
</dbReference>
<comment type="catalytic activity">
    <reaction evidence="1">
        <text>Random endo-hydrolysis of N-acetyl-beta-D-glucosaminide (1-&gt;4)-beta-linkages in chitin and chitodextrins.</text>
        <dbReference type="EC" id="3.2.1.14"/>
    </reaction>
</comment>
<proteinExistence type="inferred from homology"/>
<name>A0ABR4IZB0_9EURO</name>
<dbReference type="EC" id="3.2.1.14" evidence="3"/>
<comment type="caution">
    <text evidence="11">The sequence shown here is derived from an EMBL/GenBank/DDBJ whole genome shotgun (WGS) entry which is preliminary data.</text>
</comment>
<evidence type="ECO:0000313" key="12">
    <source>
        <dbReference type="Proteomes" id="UP001610446"/>
    </source>
</evidence>
<feature type="domain" description="GH18" evidence="10">
    <location>
        <begin position="5"/>
        <end position="327"/>
    </location>
</feature>
<keyword evidence="7 9" id="KW-0326">Glycosidase</keyword>
<evidence type="ECO:0000256" key="8">
    <source>
        <dbReference type="ARBA" id="ARBA00023326"/>
    </source>
</evidence>
<dbReference type="InterPro" id="IPR011583">
    <property type="entry name" value="Chitinase_II/V-like_cat"/>
</dbReference>
<dbReference type="InterPro" id="IPR017853">
    <property type="entry name" value="GH"/>
</dbReference>
<dbReference type="Pfam" id="PF00704">
    <property type="entry name" value="Glyco_hydro_18"/>
    <property type="match status" value="1"/>
</dbReference>
<reference evidence="11 12" key="1">
    <citation type="submission" date="2024-07" db="EMBL/GenBank/DDBJ databases">
        <title>Section-level genome sequencing and comparative genomics of Aspergillus sections Usti and Cavernicolus.</title>
        <authorList>
            <consortium name="Lawrence Berkeley National Laboratory"/>
            <person name="Nybo J.L."/>
            <person name="Vesth T.C."/>
            <person name="Theobald S."/>
            <person name="Frisvad J.C."/>
            <person name="Larsen T.O."/>
            <person name="Kjaerboelling I."/>
            <person name="Rothschild-Mancinelli K."/>
            <person name="Lyhne E.K."/>
            <person name="Kogle M.E."/>
            <person name="Barry K."/>
            <person name="Clum A."/>
            <person name="Na H."/>
            <person name="Ledsgaard L."/>
            <person name="Lin J."/>
            <person name="Lipzen A."/>
            <person name="Kuo A."/>
            <person name="Riley R."/>
            <person name="Mondo S."/>
            <person name="Labutti K."/>
            <person name="Haridas S."/>
            <person name="Pangalinan J."/>
            <person name="Salamov A.A."/>
            <person name="Simmons B.A."/>
            <person name="Magnuson J.K."/>
            <person name="Chen J."/>
            <person name="Drula E."/>
            <person name="Henrissat B."/>
            <person name="Wiebenga A."/>
            <person name="Lubbers R.J."/>
            <person name="Gomes A.C."/>
            <person name="Makela M.R."/>
            <person name="Stajich J."/>
            <person name="Grigoriev I.V."/>
            <person name="Mortensen U.H."/>
            <person name="De Vries R.P."/>
            <person name="Baker S.E."/>
            <person name="Andersen M.R."/>
        </authorList>
    </citation>
    <scope>NUCLEOTIDE SEQUENCE [LARGE SCALE GENOMIC DNA]</scope>
    <source>
        <strain evidence="11 12">CBS 123904</strain>
    </source>
</reference>
<keyword evidence="12" id="KW-1185">Reference proteome</keyword>
<dbReference type="InterPro" id="IPR050314">
    <property type="entry name" value="Glycosyl_Hydrlase_18"/>
</dbReference>